<evidence type="ECO:0000313" key="2">
    <source>
        <dbReference type="WBParaSite" id="JU765_v2.g7589.t1"/>
    </source>
</evidence>
<name>A0AC34RJD9_9BILA</name>
<reference evidence="2" key="1">
    <citation type="submission" date="2022-11" db="UniProtKB">
        <authorList>
            <consortium name="WormBaseParasite"/>
        </authorList>
    </citation>
    <scope>IDENTIFICATION</scope>
</reference>
<protein>
    <submittedName>
        <fullName evidence="2">Peptidase M14 carboxypeptidase A domain-containing protein</fullName>
    </submittedName>
</protein>
<dbReference type="Proteomes" id="UP000887576">
    <property type="component" value="Unplaced"/>
</dbReference>
<organism evidence="1 2">
    <name type="scientific">Panagrolaimus sp. JU765</name>
    <dbReference type="NCBI Taxonomy" id="591449"/>
    <lineage>
        <taxon>Eukaryota</taxon>
        <taxon>Metazoa</taxon>
        <taxon>Ecdysozoa</taxon>
        <taxon>Nematoda</taxon>
        <taxon>Chromadorea</taxon>
        <taxon>Rhabditida</taxon>
        <taxon>Tylenchina</taxon>
        <taxon>Panagrolaimomorpha</taxon>
        <taxon>Panagrolaimoidea</taxon>
        <taxon>Panagrolaimidae</taxon>
        <taxon>Panagrolaimus</taxon>
    </lineage>
</organism>
<evidence type="ECO:0000313" key="1">
    <source>
        <dbReference type="Proteomes" id="UP000887576"/>
    </source>
</evidence>
<proteinExistence type="predicted"/>
<accession>A0AC34RJD9</accession>
<dbReference type="WBParaSite" id="JU765_v2.g7589.t1">
    <property type="protein sequence ID" value="JU765_v2.g7589.t1"/>
    <property type="gene ID" value="JU765_v2.g7589"/>
</dbReference>
<sequence>MVSGSSSDPCSENFAGPNAFSEIEAVNLANFIVSHRDTIKAYLTLHSYGKSILYPWGYTFEQRIPDAIDLRALGNEMASVVHADYFMNEKGYTLSPASGGSDDYSKSVGVKYVYHINLRPGSIALAEDNSTKEWHGFLLTPRCIKPSAEEIFPAFLVAANKVRNGPF</sequence>